<reference evidence="1 2" key="2">
    <citation type="journal article" date="2022" name="Mol. Ecol. Resour.">
        <title>The genomes of chicory, endive, great burdock and yacon provide insights into Asteraceae paleo-polyploidization history and plant inulin production.</title>
        <authorList>
            <person name="Fan W."/>
            <person name="Wang S."/>
            <person name="Wang H."/>
            <person name="Wang A."/>
            <person name="Jiang F."/>
            <person name="Liu H."/>
            <person name="Zhao H."/>
            <person name="Xu D."/>
            <person name="Zhang Y."/>
        </authorList>
    </citation>
    <scope>NUCLEOTIDE SEQUENCE [LARGE SCALE GENOMIC DNA]</scope>
    <source>
        <strain evidence="2">cv. Niubang</strain>
    </source>
</reference>
<name>A0ACB9AH22_ARCLA</name>
<protein>
    <submittedName>
        <fullName evidence="1">Uncharacterized protein</fullName>
    </submittedName>
</protein>
<evidence type="ECO:0000313" key="2">
    <source>
        <dbReference type="Proteomes" id="UP001055879"/>
    </source>
</evidence>
<organism evidence="1 2">
    <name type="scientific">Arctium lappa</name>
    <name type="common">Greater burdock</name>
    <name type="synonym">Lappa major</name>
    <dbReference type="NCBI Taxonomy" id="4217"/>
    <lineage>
        <taxon>Eukaryota</taxon>
        <taxon>Viridiplantae</taxon>
        <taxon>Streptophyta</taxon>
        <taxon>Embryophyta</taxon>
        <taxon>Tracheophyta</taxon>
        <taxon>Spermatophyta</taxon>
        <taxon>Magnoliopsida</taxon>
        <taxon>eudicotyledons</taxon>
        <taxon>Gunneridae</taxon>
        <taxon>Pentapetalae</taxon>
        <taxon>asterids</taxon>
        <taxon>campanulids</taxon>
        <taxon>Asterales</taxon>
        <taxon>Asteraceae</taxon>
        <taxon>Carduoideae</taxon>
        <taxon>Cardueae</taxon>
        <taxon>Arctiinae</taxon>
        <taxon>Arctium</taxon>
    </lineage>
</organism>
<keyword evidence="2" id="KW-1185">Reference proteome</keyword>
<sequence length="168" mass="18240">MSIYRSKWPPPFPFGSHDLNHTSAVCGCKTFSNGVAPLFGTSNLEGTFTADMCDLVTFAISMNTSVIESATFSFHVDNSATCVHRVEASTRAIKYLNDPHSGCIAKEHAFQKLGLFKEAYCDNVVASCASEVNDCNFIDSVPLGNKKMAVPQPSIKLDDPIIVVIEDL</sequence>
<dbReference type="EMBL" id="CM042054">
    <property type="protein sequence ID" value="KAI3707740.1"/>
    <property type="molecule type" value="Genomic_DNA"/>
</dbReference>
<comment type="caution">
    <text evidence="1">The sequence shown here is derived from an EMBL/GenBank/DDBJ whole genome shotgun (WGS) entry which is preliminary data.</text>
</comment>
<dbReference type="Proteomes" id="UP001055879">
    <property type="component" value="Linkage Group LG08"/>
</dbReference>
<gene>
    <name evidence="1" type="ORF">L6452_26369</name>
</gene>
<evidence type="ECO:0000313" key="1">
    <source>
        <dbReference type="EMBL" id="KAI3707740.1"/>
    </source>
</evidence>
<reference evidence="2" key="1">
    <citation type="journal article" date="2022" name="Mol. Ecol. Resour.">
        <title>The genomes of chicory, endive, great burdock and yacon provide insights into Asteraceae palaeo-polyploidization history and plant inulin production.</title>
        <authorList>
            <person name="Fan W."/>
            <person name="Wang S."/>
            <person name="Wang H."/>
            <person name="Wang A."/>
            <person name="Jiang F."/>
            <person name="Liu H."/>
            <person name="Zhao H."/>
            <person name="Xu D."/>
            <person name="Zhang Y."/>
        </authorList>
    </citation>
    <scope>NUCLEOTIDE SEQUENCE [LARGE SCALE GENOMIC DNA]</scope>
    <source>
        <strain evidence="2">cv. Niubang</strain>
    </source>
</reference>
<proteinExistence type="predicted"/>
<accession>A0ACB9AH22</accession>